<evidence type="ECO:0000313" key="3">
    <source>
        <dbReference type="Ensembl" id="ENSAZOP00000023752.1"/>
    </source>
</evidence>
<dbReference type="AlphaFoldDB" id="A0A8B9ZXN7"/>
<keyword evidence="2" id="KW-0472">Membrane</keyword>
<proteinExistence type="predicted"/>
<feature type="region of interest" description="Disordered" evidence="1">
    <location>
        <begin position="168"/>
        <end position="187"/>
    </location>
</feature>
<dbReference type="Gene3D" id="1.20.120.1760">
    <property type="match status" value="1"/>
</dbReference>
<name>A0A8B9ZXN7_9AVES</name>
<dbReference type="Proteomes" id="UP000694549">
    <property type="component" value="Unplaced"/>
</dbReference>
<keyword evidence="4" id="KW-1185">Reference proteome</keyword>
<accession>A0A8B9ZXN7</accession>
<keyword evidence="2" id="KW-1133">Transmembrane helix</keyword>
<dbReference type="InterPro" id="IPR043130">
    <property type="entry name" value="CDP-OH_PTrfase_TM_dom"/>
</dbReference>
<reference evidence="3" key="2">
    <citation type="submission" date="2025-09" db="UniProtKB">
        <authorList>
            <consortium name="Ensembl"/>
        </authorList>
    </citation>
    <scope>IDENTIFICATION</scope>
</reference>
<feature type="region of interest" description="Disordered" evidence="1">
    <location>
        <begin position="77"/>
        <end position="97"/>
    </location>
</feature>
<evidence type="ECO:0008006" key="5">
    <source>
        <dbReference type="Google" id="ProtNLM"/>
    </source>
</evidence>
<feature type="transmembrane region" description="Helical" evidence="2">
    <location>
        <begin position="115"/>
        <end position="137"/>
    </location>
</feature>
<organism evidence="3 4">
    <name type="scientific">Anas zonorhyncha</name>
    <name type="common">Eastern spot-billed duck</name>
    <dbReference type="NCBI Taxonomy" id="75864"/>
    <lineage>
        <taxon>Eukaryota</taxon>
        <taxon>Metazoa</taxon>
        <taxon>Chordata</taxon>
        <taxon>Craniata</taxon>
        <taxon>Vertebrata</taxon>
        <taxon>Euteleostomi</taxon>
        <taxon>Archelosauria</taxon>
        <taxon>Archosauria</taxon>
        <taxon>Dinosauria</taxon>
        <taxon>Saurischia</taxon>
        <taxon>Theropoda</taxon>
        <taxon>Coelurosauria</taxon>
        <taxon>Aves</taxon>
        <taxon>Neognathae</taxon>
        <taxon>Galloanserae</taxon>
        <taxon>Anseriformes</taxon>
        <taxon>Anatidae</taxon>
        <taxon>Anatinae</taxon>
        <taxon>Anas</taxon>
    </lineage>
</organism>
<evidence type="ECO:0000313" key="4">
    <source>
        <dbReference type="Proteomes" id="UP000694549"/>
    </source>
</evidence>
<protein>
    <recommendedName>
        <fullName evidence="5">CDP-diacylglycerol--inositol 3-phosphatidyltransferase</fullName>
    </recommendedName>
</protein>
<feature type="compositionally biased region" description="Low complexity" evidence="1">
    <location>
        <begin position="77"/>
        <end position="88"/>
    </location>
</feature>
<sequence length="187" mass="19061">WPSERGGALGILVPYWCPWFPGYVRVLLAAAAFVLMPREPGPAAACYLLSALLDAVDGLAARMLGQGGRGLGVWAGPASGGPAPSRSSTLEGADSHKGAGPGGSRLLQLYYGNRAVLFLLCAANEGFYCSLYLVYFWEGPAGQTGSTGREWEGGLLVRLGALGGNGRGDGGTGTDWGALGGTGRGLG</sequence>
<dbReference type="Ensembl" id="ENSAZOT00000025500.1">
    <property type="protein sequence ID" value="ENSAZOP00000023752.1"/>
    <property type="gene ID" value="ENSAZOG00000015295.1"/>
</dbReference>
<keyword evidence="2" id="KW-0812">Transmembrane</keyword>
<feature type="transmembrane region" description="Helical" evidence="2">
    <location>
        <begin position="12"/>
        <end position="35"/>
    </location>
</feature>
<reference evidence="3" key="1">
    <citation type="submission" date="2025-08" db="UniProtKB">
        <authorList>
            <consortium name="Ensembl"/>
        </authorList>
    </citation>
    <scope>IDENTIFICATION</scope>
</reference>
<evidence type="ECO:0000256" key="1">
    <source>
        <dbReference type="SAM" id="MobiDB-lite"/>
    </source>
</evidence>
<evidence type="ECO:0000256" key="2">
    <source>
        <dbReference type="SAM" id="Phobius"/>
    </source>
</evidence>